<dbReference type="EMBL" id="JXLP01000009">
    <property type="protein sequence ID" value="KIL78246.1"/>
    <property type="molecule type" value="Genomic_DNA"/>
</dbReference>
<dbReference type="InterPro" id="IPR037522">
    <property type="entry name" value="HD_GYP_dom"/>
</dbReference>
<dbReference type="Proteomes" id="UP000031982">
    <property type="component" value="Unassembled WGS sequence"/>
</dbReference>
<evidence type="ECO:0000259" key="1">
    <source>
        <dbReference type="PROSITE" id="PS51832"/>
    </source>
</evidence>
<dbReference type="InterPro" id="IPR003607">
    <property type="entry name" value="HD/PDEase_dom"/>
</dbReference>
<dbReference type="PANTHER" id="PTHR43155">
    <property type="entry name" value="CYCLIC DI-GMP PHOSPHODIESTERASE PA4108-RELATED"/>
    <property type="match status" value="1"/>
</dbReference>
<feature type="domain" description="HD-GYP" evidence="1">
    <location>
        <begin position="122"/>
        <end position="318"/>
    </location>
</feature>
<comment type="caution">
    <text evidence="2">The sequence shown here is derived from an EMBL/GenBank/DDBJ whole genome shotgun (WGS) entry which is preliminary data.</text>
</comment>
<accession>A0ABR5AU14</accession>
<dbReference type="PANTHER" id="PTHR43155:SF2">
    <property type="entry name" value="CYCLIC DI-GMP PHOSPHODIESTERASE PA4108"/>
    <property type="match status" value="1"/>
</dbReference>
<gene>
    <name evidence="2" type="ORF">SD77_3926</name>
</gene>
<proteinExistence type="predicted"/>
<dbReference type="Gene3D" id="1.10.3210.10">
    <property type="entry name" value="Hypothetical protein af1432"/>
    <property type="match status" value="1"/>
</dbReference>
<dbReference type="SMART" id="SM00471">
    <property type="entry name" value="HDc"/>
    <property type="match status" value="1"/>
</dbReference>
<protein>
    <recommendedName>
        <fullName evidence="1">HD-GYP domain-containing protein</fullName>
    </recommendedName>
</protein>
<dbReference type="Pfam" id="PF13487">
    <property type="entry name" value="HD_5"/>
    <property type="match status" value="1"/>
</dbReference>
<evidence type="ECO:0000313" key="2">
    <source>
        <dbReference type="EMBL" id="KIL78246.1"/>
    </source>
</evidence>
<sequence>MYVQIEDLKEGDILLEDVFGKTQMPLMAKDTELTSLHIHMLKAFLVGGVEVAGGASAEKKPKEKELKEKPVKQAVVSSSEPADFFQQYLQSVENHKKEFQKWQAGGSIDIVKVREMIVPLLDQAIGQPEVFLEISNYSDPSDYISHHSIATGLISGMIAMQLNCEKGTVVQSALSGVLADCGMARVNPRILLKESSLTSAERKEVNNHPFFSYKMVKDINLLKPETKLAIFQHHERLDGSGYAKGVKADQLLPISRIVALADAFHAMTTDRPYRRRHLLFKVLEMFRQDFFGQFDLEAVKALTNVFTKLPSGTVVQLSDGQKATILFVKQQHPTRPLLQLQKDETIVDLEKRRDLYIESIL</sequence>
<organism evidence="2 3">
    <name type="scientific">Bacillus badius</name>
    <dbReference type="NCBI Taxonomy" id="1455"/>
    <lineage>
        <taxon>Bacteria</taxon>
        <taxon>Bacillati</taxon>
        <taxon>Bacillota</taxon>
        <taxon>Bacilli</taxon>
        <taxon>Bacillales</taxon>
        <taxon>Bacillaceae</taxon>
        <taxon>Pseudobacillus</taxon>
    </lineage>
</organism>
<keyword evidence="3" id="KW-1185">Reference proteome</keyword>
<dbReference type="SUPFAM" id="SSF109604">
    <property type="entry name" value="HD-domain/PDEase-like"/>
    <property type="match status" value="1"/>
</dbReference>
<name>A0ABR5AU14_BACBA</name>
<evidence type="ECO:0000313" key="3">
    <source>
        <dbReference type="Proteomes" id="UP000031982"/>
    </source>
</evidence>
<dbReference type="CDD" id="cd00077">
    <property type="entry name" value="HDc"/>
    <property type="match status" value="1"/>
</dbReference>
<dbReference type="PROSITE" id="PS51832">
    <property type="entry name" value="HD_GYP"/>
    <property type="match status" value="1"/>
</dbReference>
<dbReference type="RefSeq" id="WP_041095695.1">
    <property type="nucleotide sequence ID" value="NZ_JARTHD010000010.1"/>
</dbReference>
<reference evidence="2 3" key="1">
    <citation type="submission" date="2015-01" db="EMBL/GenBank/DDBJ databases">
        <title>Genome Assembly of Bacillus badius MTCC 1458.</title>
        <authorList>
            <person name="Verma A."/>
            <person name="Khatri I."/>
            <person name="Mual P."/>
            <person name="Subramanian S."/>
            <person name="Krishnamurthi S."/>
        </authorList>
    </citation>
    <scope>NUCLEOTIDE SEQUENCE [LARGE SCALE GENOMIC DNA]</scope>
    <source>
        <strain evidence="2 3">MTCC 1458</strain>
    </source>
</reference>